<evidence type="ECO:0000313" key="11">
    <source>
        <dbReference type="EMBL" id="CAH0481424.1"/>
    </source>
</evidence>
<organism evidence="11 14">
    <name type="scientific">Peronospora belbahrii</name>
    <dbReference type="NCBI Taxonomy" id="622444"/>
    <lineage>
        <taxon>Eukaryota</taxon>
        <taxon>Sar</taxon>
        <taxon>Stramenopiles</taxon>
        <taxon>Oomycota</taxon>
        <taxon>Peronosporomycetes</taxon>
        <taxon>Peronosporales</taxon>
        <taxon>Peronosporaceae</taxon>
        <taxon>Peronospora</taxon>
    </lineage>
</organism>
<reference evidence="11 13" key="1">
    <citation type="submission" date="2021-11" db="EMBL/GenBank/DDBJ databases">
        <authorList>
            <person name="Islam A."/>
            <person name="Islam S."/>
            <person name="Flora M.S."/>
            <person name="Rahman M."/>
            <person name="Ziaur R.M."/>
            <person name="Epstein J.H."/>
            <person name="Hassan M."/>
            <person name="Klassen M."/>
            <person name="Woodard K."/>
            <person name="Webb A."/>
            <person name="Webby R.J."/>
            <person name="El Zowalaty M.E."/>
        </authorList>
    </citation>
    <scope>NUCLEOTIDE SEQUENCE</scope>
    <source>
        <strain evidence="12">Pbs1</strain>
        <strain evidence="11">Pbs3</strain>
    </source>
</reference>
<dbReference type="InterPro" id="IPR044099">
    <property type="entry name" value="Dcp2_NUDIX"/>
</dbReference>
<comment type="similarity">
    <text evidence="3">Belongs to the Nudix hydrolase family. DCP2 subfamily.</text>
</comment>
<dbReference type="PANTHER" id="PTHR23114">
    <property type="entry name" value="M7GPPPN-MRNA HYDROLASE"/>
    <property type="match status" value="1"/>
</dbReference>
<dbReference type="SUPFAM" id="SSF140586">
    <property type="entry name" value="Dcp2 domain-like"/>
    <property type="match status" value="1"/>
</dbReference>
<evidence type="ECO:0000256" key="4">
    <source>
        <dbReference type="ARBA" id="ARBA00022490"/>
    </source>
</evidence>
<keyword evidence="8" id="KW-0464">Manganese</keyword>
<dbReference type="GO" id="GO:0000290">
    <property type="term" value="P:deadenylation-dependent decapping of nuclear-transcribed mRNA"/>
    <property type="evidence" value="ECO:0007669"/>
    <property type="project" value="InterPro"/>
</dbReference>
<dbReference type="FunFam" id="3.90.79.10:FF:000079">
    <property type="entry name" value="mRNA decapping complex subunit 2"/>
    <property type="match status" value="1"/>
</dbReference>
<keyword evidence="13" id="KW-1185">Reference proteome</keyword>
<dbReference type="CDD" id="cd03672">
    <property type="entry name" value="NUDIX_Dcp2p_Nudt20"/>
    <property type="match status" value="1"/>
</dbReference>
<keyword evidence="6" id="KW-0378">Hydrolase</keyword>
<feature type="region of interest" description="Disordered" evidence="9">
    <location>
        <begin position="272"/>
        <end position="301"/>
    </location>
</feature>
<dbReference type="Pfam" id="PF05026">
    <property type="entry name" value="DCP2"/>
    <property type="match status" value="1"/>
</dbReference>
<accession>A0AAU9L9J2</accession>
<dbReference type="Gene3D" id="1.10.10.1050">
    <property type="entry name" value="Dcp2, box A domain"/>
    <property type="match status" value="1"/>
</dbReference>
<protein>
    <recommendedName>
        <fullName evidence="10">Nudix hydrolase domain-containing protein</fullName>
    </recommendedName>
</protein>
<evidence type="ECO:0000256" key="9">
    <source>
        <dbReference type="SAM" id="MobiDB-lite"/>
    </source>
</evidence>
<keyword evidence="4" id="KW-0963">Cytoplasm</keyword>
<dbReference type="Gene3D" id="3.90.79.10">
    <property type="entry name" value="Nucleoside Triphosphate Pyrophosphohydrolase"/>
    <property type="match status" value="1"/>
</dbReference>
<name>A0AAU9L9J2_9STRA</name>
<dbReference type="PROSITE" id="PS00893">
    <property type="entry name" value="NUDIX_BOX"/>
    <property type="match status" value="1"/>
</dbReference>
<evidence type="ECO:0000256" key="2">
    <source>
        <dbReference type="ARBA" id="ARBA00004496"/>
    </source>
</evidence>
<evidence type="ECO:0000256" key="7">
    <source>
        <dbReference type="ARBA" id="ARBA00022884"/>
    </source>
</evidence>
<dbReference type="GO" id="GO:0140933">
    <property type="term" value="F:5'-(N(7)-methylguanosine 5'-triphospho)-[mRNA] hydrolase activity"/>
    <property type="evidence" value="ECO:0007669"/>
    <property type="project" value="InterPro"/>
</dbReference>
<dbReference type="GO" id="GO:0005737">
    <property type="term" value="C:cytoplasm"/>
    <property type="evidence" value="ECO:0007669"/>
    <property type="project" value="UniProtKB-SubCell"/>
</dbReference>
<dbReference type="Pfam" id="PF00293">
    <property type="entry name" value="NUDIX"/>
    <property type="match status" value="1"/>
</dbReference>
<dbReference type="EMBL" id="CAKKTJ010000328">
    <property type="protein sequence ID" value="CAH0481424.1"/>
    <property type="molecule type" value="Genomic_DNA"/>
</dbReference>
<dbReference type="SUPFAM" id="SSF55811">
    <property type="entry name" value="Nudix"/>
    <property type="match status" value="1"/>
</dbReference>
<evidence type="ECO:0000256" key="6">
    <source>
        <dbReference type="ARBA" id="ARBA00022801"/>
    </source>
</evidence>
<dbReference type="PROSITE" id="PS51462">
    <property type="entry name" value="NUDIX"/>
    <property type="match status" value="1"/>
</dbReference>
<dbReference type="PANTHER" id="PTHR23114:SF17">
    <property type="entry name" value="M7GPPPN-MRNA HYDROLASE"/>
    <property type="match status" value="1"/>
</dbReference>
<feature type="region of interest" description="Disordered" evidence="9">
    <location>
        <begin position="235"/>
        <end position="260"/>
    </location>
</feature>
<evidence type="ECO:0000256" key="1">
    <source>
        <dbReference type="ARBA" id="ARBA00001936"/>
    </source>
</evidence>
<dbReference type="Proteomes" id="UP001160483">
    <property type="component" value="Unassembled WGS sequence"/>
</dbReference>
<feature type="region of interest" description="Disordered" evidence="9">
    <location>
        <begin position="388"/>
        <end position="408"/>
    </location>
</feature>
<dbReference type="GO" id="GO:0030145">
    <property type="term" value="F:manganese ion binding"/>
    <property type="evidence" value="ECO:0007669"/>
    <property type="project" value="InterPro"/>
</dbReference>
<comment type="cofactor">
    <cofactor evidence="1">
        <name>Mn(2+)</name>
        <dbReference type="ChEBI" id="CHEBI:29035"/>
    </cofactor>
</comment>
<dbReference type="AlphaFoldDB" id="A0AAU9L9J2"/>
<sequence length="429" mass="48906">MAFKTLEKKPSLAEVLDELQSRFLVNLPESELVSSERLFFQIEQCYWFYEDFYADQYAHLQHVKLNDFARQMFAHCPLLQPLAHCCDDLFQDFKTYQRQVPVVGCILLNSKRTKLVLVRNWKGTSWTFPRGKVNEGESDLDCARREVAEECGYDVGNHLEPKQHLEFVANDQRMRMYICPDVPEDYAFAPQTRKEISTIQWFTFDGLPKKTWSVMPFMPRLKRWVKGHKITKKKGCRAGISSTGRAASVPRNRPLTSSVNDVVQKSREDILNKKKTHRQERSISTPHNIRPAAGNIKTANRGHFGTEFDTATFYDGLNGETFGNAEKGFSVDDMFSVNERLTGRKFEYDGNPHDFGKSTLHSSATRAVAPIFNPKGPKPVQILTRRSSAPLKSVEEEKCPSPGPLRQSAASSPFGYFQFDAVDIMAVVT</sequence>
<dbReference type="InterPro" id="IPR000086">
    <property type="entry name" value="NUDIX_hydrolase_dom"/>
</dbReference>
<keyword evidence="7" id="KW-0694">RNA-binding</keyword>
<evidence type="ECO:0000313" key="13">
    <source>
        <dbReference type="Proteomes" id="UP001158986"/>
    </source>
</evidence>
<dbReference type="InterPro" id="IPR007722">
    <property type="entry name" value="DCP2_BoxA"/>
</dbReference>
<dbReference type="InterPro" id="IPR015797">
    <property type="entry name" value="NUDIX_hydrolase-like_dom_sf"/>
</dbReference>
<dbReference type="GO" id="GO:0003723">
    <property type="term" value="F:RNA binding"/>
    <property type="evidence" value="ECO:0007669"/>
    <property type="project" value="UniProtKB-KW"/>
</dbReference>
<dbReference type="InterPro" id="IPR020084">
    <property type="entry name" value="NUDIX_hydrolase_CS"/>
</dbReference>
<evidence type="ECO:0000313" key="14">
    <source>
        <dbReference type="Proteomes" id="UP001160483"/>
    </source>
</evidence>
<dbReference type="SMART" id="SM01125">
    <property type="entry name" value="DCP2"/>
    <property type="match status" value="1"/>
</dbReference>
<evidence type="ECO:0000256" key="8">
    <source>
        <dbReference type="ARBA" id="ARBA00023211"/>
    </source>
</evidence>
<dbReference type="InterPro" id="IPR036189">
    <property type="entry name" value="DCP2_BoxA_sf"/>
</dbReference>
<evidence type="ECO:0000313" key="12">
    <source>
        <dbReference type="EMBL" id="CAH0513983.1"/>
    </source>
</evidence>
<gene>
    <name evidence="12" type="ORF">PBS001_LOCUS765</name>
    <name evidence="11" type="ORF">PBS003_LOCUS8030</name>
</gene>
<proteinExistence type="inferred from homology"/>
<keyword evidence="5" id="KW-0479">Metal-binding</keyword>
<comment type="caution">
    <text evidence="11">The sequence shown here is derived from an EMBL/GenBank/DDBJ whole genome shotgun (WGS) entry which is preliminary data.</text>
</comment>
<comment type="subcellular location">
    <subcellularLocation>
        <location evidence="2">Cytoplasm</location>
    </subcellularLocation>
</comment>
<dbReference type="EMBL" id="CAKLCB010000048">
    <property type="protein sequence ID" value="CAH0513983.1"/>
    <property type="molecule type" value="Genomic_DNA"/>
</dbReference>
<evidence type="ECO:0000256" key="5">
    <source>
        <dbReference type="ARBA" id="ARBA00022723"/>
    </source>
</evidence>
<feature type="domain" description="Nudix hydrolase" evidence="10">
    <location>
        <begin position="98"/>
        <end position="227"/>
    </location>
</feature>
<dbReference type="GO" id="GO:0000184">
    <property type="term" value="P:nuclear-transcribed mRNA catabolic process, nonsense-mediated decay"/>
    <property type="evidence" value="ECO:0007669"/>
    <property type="project" value="InterPro"/>
</dbReference>
<evidence type="ECO:0000259" key="10">
    <source>
        <dbReference type="PROSITE" id="PS51462"/>
    </source>
</evidence>
<evidence type="ECO:0000256" key="3">
    <source>
        <dbReference type="ARBA" id="ARBA00005279"/>
    </source>
</evidence>
<dbReference type="Proteomes" id="UP001158986">
    <property type="component" value="Unassembled WGS sequence"/>
</dbReference>